<dbReference type="EMBL" id="KI290206">
    <property type="protein sequence ID" value="ESA07540.1"/>
    <property type="molecule type" value="Genomic_DNA"/>
</dbReference>
<sequence>MSYICDIWDSPISQKSEKLKSMHHGELVCTVRPHISTKGHGVLLTFPMRPLACAQSYPSKRIKKNTEIQFQKDVS</sequence>
<accession>U9THE8</accession>
<name>U9THE8_RHIID</name>
<proteinExistence type="predicted"/>
<dbReference type="AlphaFoldDB" id="U9THE8"/>
<gene>
    <name evidence="1" type="ORF">GLOINDRAFT_3712</name>
</gene>
<protein>
    <submittedName>
        <fullName evidence="1">Uncharacterized protein</fullName>
    </submittedName>
</protein>
<organism evidence="1">
    <name type="scientific">Rhizophagus irregularis (strain DAOM 181602 / DAOM 197198 / MUCL 43194)</name>
    <name type="common">Arbuscular mycorrhizal fungus</name>
    <name type="synonym">Glomus intraradices</name>
    <dbReference type="NCBI Taxonomy" id="747089"/>
    <lineage>
        <taxon>Eukaryota</taxon>
        <taxon>Fungi</taxon>
        <taxon>Fungi incertae sedis</taxon>
        <taxon>Mucoromycota</taxon>
        <taxon>Glomeromycotina</taxon>
        <taxon>Glomeromycetes</taxon>
        <taxon>Glomerales</taxon>
        <taxon>Glomeraceae</taxon>
        <taxon>Rhizophagus</taxon>
    </lineage>
</organism>
<reference evidence="1" key="1">
    <citation type="submission" date="2013-07" db="EMBL/GenBank/DDBJ databases">
        <title>The genome of an arbuscular mycorrhizal fungus provides insights into the evolution of the oldest plant symbiosis.</title>
        <authorList>
            <consortium name="DOE Joint Genome Institute"/>
            <person name="Tisserant E."/>
            <person name="Malbreil M."/>
            <person name="Kuo A."/>
            <person name="Kohler A."/>
            <person name="Symeonidi A."/>
            <person name="Balestrini R."/>
            <person name="Charron P."/>
            <person name="Duensing N."/>
            <person name="Frei-dit-Frey N."/>
            <person name="Gianinazzi-Pearson V."/>
            <person name="Gilbert B."/>
            <person name="Handa Y."/>
            <person name="Hijri M."/>
            <person name="Kaul R."/>
            <person name="Kawaguchi M."/>
            <person name="Krajinski F."/>
            <person name="Lammers P."/>
            <person name="Lapierre D."/>
            <person name="Masclaux F.G."/>
            <person name="Murat C."/>
            <person name="Morin E."/>
            <person name="Ndikumana S."/>
            <person name="Pagni M."/>
            <person name="Petitpierre D."/>
            <person name="Requena N."/>
            <person name="Rosikiewicz P."/>
            <person name="Riley R."/>
            <person name="Saito K."/>
            <person name="San Clemente H."/>
            <person name="Shapiro H."/>
            <person name="van Tuinen D."/>
            <person name="Becard G."/>
            <person name="Bonfante P."/>
            <person name="Paszkowski U."/>
            <person name="Shachar-Hill Y."/>
            <person name="Young J.P."/>
            <person name="Sanders I.R."/>
            <person name="Henrissat B."/>
            <person name="Rensing S.A."/>
            <person name="Grigoriev I.V."/>
            <person name="Corradi N."/>
            <person name="Roux C."/>
            <person name="Martin F."/>
        </authorList>
    </citation>
    <scope>NUCLEOTIDE SEQUENCE</scope>
    <source>
        <strain evidence="1">DAOM 197198</strain>
    </source>
</reference>
<evidence type="ECO:0000313" key="1">
    <source>
        <dbReference type="EMBL" id="ESA07540.1"/>
    </source>
</evidence>
<dbReference type="HOGENOM" id="CLU_2672355_0_0_1"/>